<comment type="caution">
    <text evidence="1">The sequence shown here is derived from an EMBL/GenBank/DDBJ whole genome shotgun (WGS) entry which is preliminary data.</text>
</comment>
<dbReference type="EMBL" id="JBHSQJ010000040">
    <property type="protein sequence ID" value="MFC5907759.1"/>
    <property type="molecule type" value="Genomic_DNA"/>
</dbReference>
<name>A0ABW1G288_9ACTN</name>
<evidence type="ECO:0000313" key="2">
    <source>
        <dbReference type="Proteomes" id="UP001596174"/>
    </source>
</evidence>
<reference evidence="2" key="1">
    <citation type="journal article" date="2019" name="Int. J. Syst. Evol. Microbiol.">
        <title>The Global Catalogue of Microorganisms (GCM) 10K type strain sequencing project: providing services to taxonomists for standard genome sequencing and annotation.</title>
        <authorList>
            <consortium name="The Broad Institute Genomics Platform"/>
            <consortium name="The Broad Institute Genome Sequencing Center for Infectious Disease"/>
            <person name="Wu L."/>
            <person name="Ma J."/>
        </authorList>
    </citation>
    <scope>NUCLEOTIDE SEQUENCE [LARGE SCALE GENOMIC DNA]</scope>
    <source>
        <strain evidence="2">JCM 4816</strain>
    </source>
</reference>
<accession>A0ABW1G288</accession>
<keyword evidence="2" id="KW-1185">Reference proteome</keyword>
<dbReference type="Proteomes" id="UP001596174">
    <property type="component" value="Unassembled WGS sequence"/>
</dbReference>
<protein>
    <submittedName>
        <fullName evidence="1">Uncharacterized protein</fullName>
    </submittedName>
</protein>
<gene>
    <name evidence="1" type="ORF">ACFP3V_11075</name>
</gene>
<organism evidence="1 2">
    <name type="scientific">Streptacidiphilus monticola</name>
    <dbReference type="NCBI Taxonomy" id="2161674"/>
    <lineage>
        <taxon>Bacteria</taxon>
        <taxon>Bacillati</taxon>
        <taxon>Actinomycetota</taxon>
        <taxon>Actinomycetes</taxon>
        <taxon>Kitasatosporales</taxon>
        <taxon>Streptomycetaceae</taxon>
        <taxon>Streptacidiphilus</taxon>
    </lineage>
</organism>
<sequence length="196" mass="21323">MEYRQDGWKPDPGGWRSTAEAFPGPFAVVAEPGFTAESAFVVEAGVESSDHEPWAITLRYADAAKRRLYAVRTVRSPDGMASRVRDVEELPSHLAQFDWVGGSDRAPTEAELDAWMDAVAALERRAARLTPTQVSLLVDGVPVPGRRLALDGLAGVELPDWHGQQVFVVGQETALDGIALRTGSVAEDLRVTFPRN</sequence>
<evidence type="ECO:0000313" key="1">
    <source>
        <dbReference type="EMBL" id="MFC5907759.1"/>
    </source>
</evidence>
<dbReference type="RefSeq" id="WP_380582509.1">
    <property type="nucleotide sequence ID" value="NZ_JBHSQJ010000040.1"/>
</dbReference>
<proteinExistence type="predicted"/>